<organism evidence="2">
    <name type="scientific">Phenylobacterium glaciei</name>
    <dbReference type="NCBI Taxonomy" id="2803784"/>
    <lineage>
        <taxon>Bacteria</taxon>
        <taxon>Pseudomonadati</taxon>
        <taxon>Pseudomonadota</taxon>
        <taxon>Alphaproteobacteria</taxon>
        <taxon>Caulobacterales</taxon>
        <taxon>Caulobacteraceae</taxon>
        <taxon>Phenylobacterium</taxon>
    </lineage>
</organism>
<protein>
    <recommendedName>
        <fullName evidence="1">GHMP kinase C-terminal domain-containing protein</fullName>
    </recommendedName>
</protein>
<evidence type="ECO:0000259" key="1">
    <source>
        <dbReference type="Pfam" id="PF08544"/>
    </source>
</evidence>
<name>A0A974P314_9CAUL</name>
<dbReference type="AlphaFoldDB" id="A0A974P314"/>
<feature type="domain" description="GHMP kinase C-terminal" evidence="1">
    <location>
        <begin position="3"/>
        <end position="35"/>
    </location>
</feature>
<gene>
    <name evidence="2" type="ORF">JKL49_26050</name>
</gene>
<accession>A0A974P314</accession>
<dbReference type="InterPro" id="IPR036554">
    <property type="entry name" value="GHMP_kinase_C_sf"/>
</dbReference>
<sequence length="59" mass="5681">MHGARLMGGGFGGCVIALVDTAAVEAVQAAIVAAYGAVIGEVPDAFACRAVAGASEVFA</sequence>
<dbReference type="EMBL" id="CP068570">
    <property type="protein sequence ID" value="QQZ50049.1"/>
    <property type="molecule type" value="Genomic_DNA"/>
</dbReference>
<dbReference type="Gene3D" id="3.30.70.890">
    <property type="entry name" value="GHMP kinase, C-terminal domain"/>
    <property type="match status" value="1"/>
</dbReference>
<dbReference type="Pfam" id="PF08544">
    <property type="entry name" value="GHMP_kinases_C"/>
    <property type="match status" value="1"/>
</dbReference>
<dbReference type="InterPro" id="IPR013750">
    <property type="entry name" value="GHMP_kinase_C_dom"/>
</dbReference>
<evidence type="ECO:0000313" key="2">
    <source>
        <dbReference type="EMBL" id="QQZ50049.1"/>
    </source>
</evidence>
<dbReference type="SUPFAM" id="SSF55060">
    <property type="entry name" value="GHMP Kinase, C-terminal domain"/>
    <property type="match status" value="1"/>
</dbReference>
<proteinExistence type="predicted"/>
<reference evidence="2" key="1">
    <citation type="submission" date="2021-01" db="EMBL/GenBank/DDBJ databases">
        <title>Genome sequence of Phenylobacterium sp. 20VBR1 isolated from a valley glaceir, Ny-Alesund, Svalbard.</title>
        <authorList>
            <person name="Thomas F.A."/>
            <person name="Krishnan K.P."/>
            <person name="Sinha R.K."/>
        </authorList>
    </citation>
    <scope>NUCLEOTIDE SEQUENCE</scope>
    <source>
        <strain evidence="2">20VBR1</strain>
    </source>
</reference>